<dbReference type="PROSITE" id="PS51273">
    <property type="entry name" value="GATASE_TYPE_1"/>
    <property type="match status" value="1"/>
</dbReference>
<dbReference type="PANTHER" id="PTHR42695">
    <property type="entry name" value="GLUTAMINE AMIDOTRANSFERASE YLR126C-RELATED"/>
    <property type="match status" value="1"/>
</dbReference>
<reference evidence="2 3" key="2">
    <citation type="submission" date="2020-11" db="EMBL/GenBank/DDBJ databases">
        <title>Sulfur oxidizing isolate from Hospital Hole Sinkhole.</title>
        <authorList>
            <person name="Scott K.M."/>
        </authorList>
    </citation>
    <scope>NUCLEOTIDE SEQUENCE [LARGE SCALE GENOMIC DNA]</scope>
    <source>
        <strain evidence="2 3">HH1</strain>
    </source>
</reference>
<keyword evidence="2" id="KW-0315">Glutamine amidotransferase</keyword>
<dbReference type="Gene3D" id="3.40.50.880">
    <property type="match status" value="1"/>
</dbReference>
<gene>
    <name evidence="2" type="ORF">H8792_006475</name>
</gene>
<dbReference type="SUPFAM" id="SSF52317">
    <property type="entry name" value="Class I glutamine amidotransferase-like"/>
    <property type="match status" value="1"/>
</dbReference>
<reference evidence="2 3" key="1">
    <citation type="submission" date="2020-06" db="EMBL/GenBank/DDBJ databases">
        <authorList>
            <person name="Scott K."/>
        </authorList>
    </citation>
    <scope>NUCLEOTIDE SEQUENCE [LARGE SCALE GENOMIC DNA]</scope>
    <source>
        <strain evidence="2 3">HH1</strain>
    </source>
</reference>
<dbReference type="CDD" id="cd01741">
    <property type="entry name" value="GATase1_1"/>
    <property type="match status" value="1"/>
</dbReference>
<dbReference type="RefSeq" id="WP_185978131.1">
    <property type="nucleotide sequence ID" value="NZ_JACBGI020000009.1"/>
</dbReference>
<organism evidence="2 3">
    <name type="scientific">Thiomicrorhabdus heinhorstiae</name>
    <dbReference type="NCBI Taxonomy" id="2748010"/>
    <lineage>
        <taxon>Bacteria</taxon>
        <taxon>Pseudomonadati</taxon>
        <taxon>Pseudomonadota</taxon>
        <taxon>Gammaproteobacteria</taxon>
        <taxon>Thiotrichales</taxon>
        <taxon>Piscirickettsiaceae</taxon>
        <taxon>Thiomicrorhabdus</taxon>
    </lineage>
</organism>
<feature type="domain" description="Glutamine amidotransferase" evidence="1">
    <location>
        <begin position="43"/>
        <end position="180"/>
    </location>
</feature>
<dbReference type="InterPro" id="IPR044992">
    <property type="entry name" value="ChyE-like"/>
</dbReference>
<dbReference type="InterPro" id="IPR017926">
    <property type="entry name" value="GATASE"/>
</dbReference>
<accession>A0ABS0BW28</accession>
<dbReference type="Pfam" id="PF00117">
    <property type="entry name" value="GATase"/>
    <property type="match status" value="1"/>
</dbReference>
<protein>
    <submittedName>
        <fullName evidence="2">Type 1 glutamine amidotransferase</fullName>
    </submittedName>
</protein>
<sequence length="233" mass="26176">MKVAVLVHAPFERLGQIELWLKERAAEIHYVNLYEEGFCYPALDMIDMVIVLGGPMSVNDEDDYPWLVGEKVFIRQVIAEDLPLLGICLGGQLIATALGAKVTNNPEVEIGWHQIEKVIEDDSVFHFPASLEIFNWHGETFELPPGAKRLIQSGVCANQGFQIGDRIIGLQCHPEVTRKEIQEWIDEIGGQMVEGDYVQSPEKMMADVERKAETVRPVLFALLDYLSSAAQRV</sequence>
<comment type="caution">
    <text evidence="2">The sequence shown here is derived from an EMBL/GenBank/DDBJ whole genome shotgun (WGS) entry which is preliminary data.</text>
</comment>
<dbReference type="PANTHER" id="PTHR42695:SF5">
    <property type="entry name" value="GLUTAMINE AMIDOTRANSFERASE YLR126C-RELATED"/>
    <property type="match status" value="1"/>
</dbReference>
<evidence type="ECO:0000313" key="3">
    <source>
        <dbReference type="Proteomes" id="UP001193680"/>
    </source>
</evidence>
<keyword evidence="3" id="KW-1185">Reference proteome</keyword>
<dbReference type="EMBL" id="JACBGI020000009">
    <property type="protein sequence ID" value="MBF6057985.1"/>
    <property type="molecule type" value="Genomic_DNA"/>
</dbReference>
<evidence type="ECO:0000259" key="1">
    <source>
        <dbReference type="Pfam" id="PF00117"/>
    </source>
</evidence>
<evidence type="ECO:0000313" key="2">
    <source>
        <dbReference type="EMBL" id="MBF6057985.1"/>
    </source>
</evidence>
<proteinExistence type="predicted"/>
<name>A0ABS0BW28_9GAMM</name>
<dbReference type="InterPro" id="IPR029062">
    <property type="entry name" value="Class_I_gatase-like"/>
</dbReference>
<dbReference type="Proteomes" id="UP001193680">
    <property type="component" value="Unassembled WGS sequence"/>
</dbReference>